<evidence type="ECO:0000256" key="2">
    <source>
        <dbReference type="SAM" id="SignalP"/>
    </source>
</evidence>
<keyword evidence="2" id="KW-0732">Signal</keyword>
<feature type="compositionally biased region" description="Low complexity" evidence="1">
    <location>
        <begin position="135"/>
        <end position="155"/>
    </location>
</feature>
<accession>A0A2T4JED6</accession>
<sequence length="602" mass="63145">MPALRAAALRPLAALAVLAVGLVMMAALPARAQDKVWLQIEAQPTEEKALERAEAYAGAFPETQGYRLRSGWFGIVLGPYGVAEGAAQLNALKRENLIPSDSYITDGAEFREPFWPAAGTAPSTEPAATPDTAGEAPAPADPVAAAPDPEPTAPVAVDVPEETLAEARASEAALPEADRKLLQSALEWFGFYQGGIDGAFGSGTRKSMAAWQESLGLEPTGVLTTRQRATLVANYQSEMDEFGFATVNETESGIEVTLPLALVEFDHYEPPFVHFREKNGSGLSIVLISQPGDLGSFYGLYDLLQTLDAMPVTGERSRTEKEFRIHGVSATHDSTAYARFERGFIKGWMVISTPATAESDARVLSVLESSFRGVGDTALDPGLVPLDEAARRGLLAGLDVRKPKFSRSGFYIGGDGTVLTTIEAVESCGQVTIERDQDVTVKLTDAASGLAVLTPARPLSPPGFAAFQLGPDRLGTEVAVAGYSYEDRLPAPVLTYGTLEEAKGLDGAAGVKRLALLALDGDAGGPVVDPTGAVLGMLQPAPKDTGRVLPAGVSFATDAASIASVLKAAGVSVTESTATGALPPEDLSKRAIDMTVLVSCWD</sequence>
<dbReference type="SUPFAM" id="SSF47090">
    <property type="entry name" value="PGBD-like"/>
    <property type="match status" value="1"/>
</dbReference>
<gene>
    <name evidence="4" type="ORF">C5F44_03080</name>
</gene>
<dbReference type="Gene3D" id="2.40.10.120">
    <property type="match status" value="1"/>
</dbReference>
<dbReference type="EMBL" id="PZKE01000002">
    <property type="protein sequence ID" value="PTE16167.1"/>
    <property type="molecule type" value="Genomic_DNA"/>
</dbReference>
<dbReference type="Proteomes" id="UP000241362">
    <property type="component" value="Unassembled WGS sequence"/>
</dbReference>
<keyword evidence="5" id="KW-1185">Reference proteome</keyword>
<dbReference type="InterPro" id="IPR009003">
    <property type="entry name" value="Peptidase_S1_PA"/>
</dbReference>
<organism evidence="4 5">
    <name type="scientific">Fuscovulum blasticum DSM 2131</name>
    <dbReference type="NCBI Taxonomy" id="1188250"/>
    <lineage>
        <taxon>Bacteria</taxon>
        <taxon>Pseudomonadati</taxon>
        <taxon>Pseudomonadota</taxon>
        <taxon>Alphaproteobacteria</taxon>
        <taxon>Rhodobacterales</taxon>
        <taxon>Paracoccaceae</taxon>
        <taxon>Pseudogemmobacter</taxon>
    </lineage>
</organism>
<dbReference type="InterPro" id="IPR002477">
    <property type="entry name" value="Peptidoglycan-bd-like"/>
</dbReference>
<dbReference type="SUPFAM" id="SSF50494">
    <property type="entry name" value="Trypsin-like serine proteases"/>
    <property type="match status" value="1"/>
</dbReference>
<evidence type="ECO:0000313" key="5">
    <source>
        <dbReference type="Proteomes" id="UP000241362"/>
    </source>
</evidence>
<feature type="chain" id="PRO_5015616667" evidence="2">
    <location>
        <begin position="33"/>
        <end position="602"/>
    </location>
</feature>
<name>A0A2T4JED6_FUSBL</name>
<dbReference type="Gene3D" id="1.10.101.10">
    <property type="entry name" value="PGBD-like superfamily/PGBD"/>
    <property type="match status" value="1"/>
</dbReference>
<protein>
    <submittedName>
        <fullName evidence="4">Peptidoglycan-binding protein</fullName>
    </submittedName>
</protein>
<evidence type="ECO:0000256" key="1">
    <source>
        <dbReference type="SAM" id="MobiDB-lite"/>
    </source>
</evidence>
<feature type="signal peptide" evidence="2">
    <location>
        <begin position="1"/>
        <end position="32"/>
    </location>
</feature>
<feature type="region of interest" description="Disordered" evidence="1">
    <location>
        <begin position="115"/>
        <end position="155"/>
    </location>
</feature>
<evidence type="ECO:0000259" key="3">
    <source>
        <dbReference type="Pfam" id="PF01471"/>
    </source>
</evidence>
<reference evidence="4 5" key="1">
    <citation type="submission" date="2018-03" db="EMBL/GenBank/DDBJ databases">
        <title>Rhodobacter blasticus.</title>
        <authorList>
            <person name="Meyer T.E."/>
            <person name="Miller S."/>
            <person name="Lodha T."/>
            <person name="Gandham S."/>
            <person name="Chintalapati S."/>
            <person name="Chintalapati V.R."/>
        </authorList>
    </citation>
    <scope>NUCLEOTIDE SEQUENCE [LARGE SCALE GENOMIC DNA]</scope>
    <source>
        <strain evidence="4 5">DSM 2131</strain>
    </source>
</reference>
<dbReference type="Pfam" id="PF13365">
    <property type="entry name" value="Trypsin_2"/>
    <property type="match status" value="1"/>
</dbReference>
<comment type="caution">
    <text evidence="4">The sequence shown here is derived from an EMBL/GenBank/DDBJ whole genome shotgun (WGS) entry which is preliminary data.</text>
</comment>
<dbReference type="InterPro" id="IPR036366">
    <property type="entry name" value="PGBDSf"/>
</dbReference>
<dbReference type="InterPro" id="IPR036365">
    <property type="entry name" value="PGBD-like_sf"/>
</dbReference>
<evidence type="ECO:0000313" key="4">
    <source>
        <dbReference type="EMBL" id="PTE16167.1"/>
    </source>
</evidence>
<dbReference type="Pfam" id="PF01471">
    <property type="entry name" value="PG_binding_1"/>
    <property type="match status" value="1"/>
</dbReference>
<dbReference type="AlphaFoldDB" id="A0A2T4JED6"/>
<proteinExistence type="predicted"/>
<feature type="domain" description="Peptidoglycan binding-like" evidence="3">
    <location>
        <begin position="177"/>
        <end position="230"/>
    </location>
</feature>